<dbReference type="Proteomes" id="UP000029725">
    <property type="component" value="Unassembled WGS sequence"/>
</dbReference>
<feature type="transmembrane region" description="Helical" evidence="1">
    <location>
        <begin position="176"/>
        <end position="194"/>
    </location>
</feature>
<dbReference type="HOGENOM" id="CLU_1261796_0_0_1"/>
<keyword evidence="1" id="KW-0812">Transmembrane</keyword>
<dbReference type="EMBL" id="JMKJ01000066">
    <property type="protein sequence ID" value="KGG52559.1"/>
    <property type="molecule type" value="Genomic_DNA"/>
</dbReference>
<protein>
    <submittedName>
        <fullName evidence="2">Uncharacterized protein</fullName>
    </submittedName>
</protein>
<reference evidence="2 3" key="1">
    <citation type="submission" date="2014-04" db="EMBL/GenBank/DDBJ databases">
        <title>A new species of microsporidia sheds light on the evolution of extreme parasitism.</title>
        <authorList>
            <person name="Haag K.L."/>
            <person name="James T.Y."/>
            <person name="Larsson R."/>
            <person name="Schaer T.M."/>
            <person name="Refardt D."/>
            <person name="Pombert J.-F."/>
            <person name="Ebert D."/>
        </authorList>
    </citation>
    <scope>NUCLEOTIDE SEQUENCE [LARGE SCALE GENOMIC DNA]</scope>
    <source>
        <strain evidence="2 3">UGP3</strain>
        <tissue evidence="2">Spores</tissue>
    </source>
</reference>
<keyword evidence="3" id="KW-1185">Reference proteome</keyword>
<sequence>MSSTSSFDVLYRKGEHVSLVESFPSWLESNIDTSLGDSSIFHALDIYLTVLSGFGLIAESKLLPEFDEYMEIFFKLKCSDKISLMPDALFEKHLLILVDGYSQIGVAKEEYFTHVRMKRALGEPPSEKVHQIYSLKIEQKSGKRGGWVEAIRGNQLFVSLEKFAEKLNTKLKNPRAMGIGATLFFVLLIVFWIRKHVPRFWSRMLASSSLLAYSLLAPI</sequence>
<evidence type="ECO:0000313" key="3">
    <source>
        <dbReference type="Proteomes" id="UP000029725"/>
    </source>
</evidence>
<dbReference type="RefSeq" id="XP_013238986.1">
    <property type="nucleotide sequence ID" value="XM_013383532.1"/>
</dbReference>
<accession>A0A098VUM5</accession>
<keyword evidence="1" id="KW-0472">Membrane</keyword>
<proteinExistence type="predicted"/>
<comment type="caution">
    <text evidence="2">The sequence shown here is derived from an EMBL/GenBank/DDBJ whole genome shotgun (WGS) entry which is preliminary data.</text>
</comment>
<evidence type="ECO:0000256" key="1">
    <source>
        <dbReference type="SAM" id="Phobius"/>
    </source>
</evidence>
<organism evidence="2 3">
    <name type="scientific">Mitosporidium daphniae</name>
    <dbReference type="NCBI Taxonomy" id="1485682"/>
    <lineage>
        <taxon>Eukaryota</taxon>
        <taxon>Fungi</taxon>
        <taxon>Fungi incertae sedis</taxon>
        <taxon>Microsporidia</taxon>
        <taxon>Mitosporidium</taxon>
    </lineage>
</organism>
<dbReference type="AlphaFoldDB" id="A0A098VUM5"/>
<gene>
    <name evidence="2" type="ORF">DI09_15p260</name>
</gene>
<dbReference type="GeneID" id="25258553"/>
<name>A0A098VUM5_9MICR</name>
<keyword evidence="1" id="KW-1133">Transmembrane helix</keyword>
<dbReference type="VEuPathDB" id="MicrosporidiaDB:DI09_15p260"/>
<evidence type="ECO:0000313" key="2">
    <source>
        <dbReference type="EMBL" id="KGG52559.1"/>
    </source>
</evidence>